<evidence type="ECO:0000313" key="2">
    <source>
        <dbReference type="EMBL" id="CAH2042056.1"/>
    </source>
</evidence>
<protein>
    <recommendedName>
        <fullName evidence="4">Secreted protein</fullName>
    </recommendedName>
</protein>
<evidence type="ECO:0000256" key="1">
    <source>
        <dbReference type="SAM" id="MobiDB-lite"/>
    </source>
</evidence>
<accession>A0ABN8HVJ8</accession>
<dbReference type="Proteomes" id="UP000837857">
    <property type="component" value="Chromosome 14"/>
</dbReference>
<name>A0ABN8HVJ8_9NEOP</name>
<reference evidence="2" key="1">
    <citation type="submission" date="2022-03" db="EMBL/GenBank/DDBJ databases">
        <authorList>
            <person name="Martin H S."/>
        </authorList>
    </citation>
    <scope>NUCLEOTIDE SEQUENCE</scope>
</reference>
<dbReference type="PROSITE" id="PS51257">
    <property type="entry name" value="PROKAR_LIPOPROTEIN"/>
    <property type="match status" value="1"/>
</dbReference>
<evidence type="ECO:0000313" key="3">
    <source>
        <dbReference type="Proteomes" id="UP000837857"/>
    </source>
</evidence>
<proteinExistence type="predicted"/>
<evidence type="ECO:0008006" key="4">
    <source>
        <dbReference type="Google" id="ProtNLM"/>
    </source>
</evidence>
<feature type="region of interest" description="Disordered" evidence="1">
    <location>
        <begin position="51"/>
        <end position="84"/>
    </location>
</feature>
<sequence length="84" mass="8532">MGALRWHYVQFSRGPISASLGAACAGCLCPSAPGVQERIYTGAFVGPDGATRGRVPRRGGAAQCDAIERPAKREGGGDASGVAE</sequence>
<dbReference type="EMBL" id="OW152826">
    <property type="protein sequence ID" value="CAH2042056.1"/>
    <property type="molecule type" value="Genomic_DNA"/>
</dbReference>
<keyword evidence="3" id="KW-1185">Reference proteome</keyword>
<feature type="non-terminal residue" evidence="2">
    <location>
        <position position="84"/>
    </location>
</feature>
<gene>
    <name evidence="2" type="ORF">IPOD504_LOCUS3556</name>
</gene>
<feature type="compositionally biased region" description="Basic and acidic residues" evidence="1">
    <location>
        <begin position="66"/>
        <end position="76"/>
    </location>
</feature>
<organism evidence="2 3">
    <name type="scientific">Iphiclides podalirius</name>
    <name type="common">scarce swallowtail</name>
    <dbReference type="NCBI Taxonomy" id="110791"/>
    <lineage>
        <taxon>Eukaryota</taxon>
        <taxon>Metazoa</taxon>
        <taxon>Ecdysozoa</taxon>
        <taxon>Arthropoda</taxon>
        <taxon>Hexapoda</taxon>
        <taxon>Insecta</taxon>
        <taxon>Pterygota</taxon>
        <taxon>Neoptera</taxon>
        <taxon>Endopterygota</taxon>
        <taxon>Lepidoptera</taxon>
        <taxon>Glossata</taxon>
        <taxon>Ditrysia</taxon>
        <taxon>Papilionoidea</taxon>
        <taxon>Papilionidae</taxon>
        <taxon>Papilioninae</taxon>
        <taxon>Iphiclides</taxon>
    </lineage>
</organism>